<sequence>MGVTVSGGIGGSGGAGLTSASGLGGGGGGGGGAGGYGVVETTALTLTNNGTISGGAGGNGGGTGGGLGTNGANGDGGIGVLFTAGGILENYGSIYGGSTTSAKAGTAVVGSNLTILNAGTISGGNGTSRKAIDFVSGSNVLQLLPGSFINGNVVIEAGANLTIDQRSAGVDASFGIPFTTNIAGSGTLIVDAGTHKLTLNTSAGGFTGAVNLASGTLTIASANALGSGTLALAAGTTLAFTGGNYTIANNITISGDPIFTPAAGTTQTISGVIADGGSPGFLEMLGPGTLVLSGVNTYSGGTLVTGGLINFNAANNFGTGLIALDGGGLQWATGTTTDISARLAALGSHGGSFDTNGNNVTFATGLTGSGGLTKTGAGSLVLAAVNAYTRATLINAGTLALSGAGSIAASSGVSIASGAAFEISGTNAGATITTLAGVAGATVALGSKSLTLANASTTFAGQITGTGGLTIAGGTETLTGANSYSGGTTVAAGTLALSDAGSIAASSGVSVGTGAAFDISGATAGATIATLAGSGAVALGSQTLTLANASGSFAGTLAGSGGLTLAGGRETLSGTNTYSGATTINGGTLVVNGSIANSATTVAGGATLAGTGTVGSLTVASGGTLAPGSGVAGTTLHVAGNLAFQSGALYLVQINPSTASSTISGTATLAGNVLAVFAPGSYLSKDYTILTASSRTGSFDGLTSSGLPTGFTARLDYSTPNSVTLKLQARLGDTAGFGLNLRGVANALNGYFNAGGTLPPGFVGVFGMTGLNLANALTQLSGEPATGAQQSAFQMGTAFLGLMTDPFVDGRSEGEGAGALGYAPERPPLPAGVASAYAAITKAPPRPARAYEPRWSLWGAAYGGGSRIAGDAAIGSNDLTSRAGGVAAGADYQLSPFTRLGFALAGGQSSWNLGQGLGSGRGDAFQVGVNARTTSGPAYLAASLAFANHWMSTDRMSFAATRSTASFIAQSYGGRLEAGWRIASPFVAVTPYAAVNAQWFDTPSYSETSPAGLFGLGYASRSASDTRGEAGARLDRSVALDSGSLLTLRAKLAYAHDWVSDPSLTATFQALPGASFVVAGAAPTRDSGLASVGAELRFAGGLALSAKFDGEFAAHAQTYAGTATLRYLW</sequence>
<dbReference type="Proteomes" id="UP000248134">
    <property type="component" value="Unassembled WGS sequence"/>
</dbReference>
<dbReference type="Gene3D" id="2.40.128.130">
    <property type="entry name" value="Autotransporter beta-domain"/>
    <property type="match status" value="1"/>
</dbReference>
<dbReference type="PROSITE" id="PS51208">
    <property type="entry name" value="AUTOTRANSPORTER"/>
    <property type="match status" value="1"/>
</dbReference>
<reference evidence="3 4" key="1">
    <citation type="submission" date="2018-06" db="EMBL/GenBank/DDBJ databases">
        <title>Draft Whole-Genome Sequence of the purple photosynthetic bacterium Rhodospeudomonas palustris XCP.</title>
        <authorList>
            <person name="Rayyan A."/>
            <person name="Meyer T.E."/>
            <person name="Kyndt J.A."/>
        </authorList>
    </citation>
    <scope>NUCLEOTIDE SEQUENCE [LARGE SCALE GENOMIC DNA]</scope>
    <source>
        <strain evidence="3 4">XCP</strain>
    </source>
</reference>
<dbReference type="NCBIfam" id="TIGR02601">
    <property type="entry name" value="autotrns_rpt"/>
    <property type="match status" value="4"/>
</dbReference>
<dbReference type="InterPro" id="IPR005546">
    <property type="entry name" value="Autotransporte_beta"/>
</dbReference>
<dbReference type="AlphaFoldDB" id="A0A323UMN5"/>
<evidence type="ECO:0000256" key="1">
    <source>
        <dbReference type="ARBA" id="ARBA00022729"/>
    </source>
</evidence>
<dbReference type="Pfam" id="PF03797">
    <property type="entry name" value="Autotransporter"/>
    <property type="match status" value="1"/>
</dbReference>
<dbReference type="Pfam" id="PF12951">
    <property type="entry name" value="PATR"/>
    <property type="match status" value="4"/>
</dbReference>
<proteinExistence type="predicted"/>
<feature type="domain" description="Autotransporter" evidence="2">
    <location>
        <begin position="850"/>
        <end position="1129"/>
    </location>
</feature>
<dbReference type="EMBL" id="QKQS01000001">
    <property type="protein sequence ID" value="PZA13935.1"/>
    <property type="molecule type" value="Genomic_DNA"/>
</dbReference>
<comment type="caution">
    <text evidence="3">The sequence shown here is derived from an EMBL/GenBank/DDBJ whole genome shotgun (WGS) entry which is preliminary data.</text>
</comment>
<protein>
    <submittedName>
        <fullName evidence="3">Autotransporter domain-containing protein</fullName>
    </submittedName>
</protein>
<dbReference type="SUPFAM" id="SSF103515">
    <property type="entry name" value="Autotransporter"/>
    <property type="match status" value="1"/>
</dbReference>
<gene>
    <name evidence="3" type="ORF">DNX69_00445</name>
</gene>
<organism evidence="3 4">
    <name type="scientific">Rhodopseudomonas palustris</name>
    <dbReference type="NCBI Taxonomy" id="1076"/>
    <lineage>
        <taxon>Bacteria</taxon>
        <taxon>Pseudomonadati</taxon>
        <taxon>Pseudomonadota</taxon>
        <taxon>Alphaproteobacteria</taxon>
        <taxon>Hyphomicrobiales</taxon>
        <taxon>Nitrobacteraceae</taxon>
        <taxon>Rhodopseudomonas</taxon>
    </lineage>
</organism>
<name>A0A323UMN5_RHOPL</name>
<dbReference type="SUPFAM" id="SSF51126">
    <property type="entry name" value="Pectin lyase-like"/>
    <property type="match status" value="2"/>
</dbReference>
<dbReference type="SMART" id="SM00869">
    <property type="entry name" value="Autotransporter"/>
    <property type="match status" value="1"/>
</dbReference>
<evidence type="ECO:0000259" key="2">
    <source>
        <dbReference type="PROSITE" id="PS51208"/>
    </source>
</evidence>
<dbReference type="InterPro" id="IPR011050">
    <property type="entry name" value="Pectin_lyase_fold/virulence"/>
</dbReference>
<dbReference type="InterPro" id="IPR036709">
    <property type="entry name" value="Autotransporte_beta_dom_sf"/>
</dbReference>
<keyword evidence="1" id="KW-0732">Signal</keyword>
<evidence type="ECO:0000313" key="4">
    <source>
        <dbReference type="Proteomes" id="UP000248134"/>
    </source>
</evidence>
<evidence type="ECO:0000313" key="3">
    <source>
        <dbReference type="EMBL" id="PZA13935.1"/>
    </source>
</evidence>
<accession>A0A323UMN5</accession>
<dbReference type="InterPro" id="IPR013425">
    <property type="entry name" value="Autotrns_rpt"/>
</dbReference>